<dbReference type="InterPro" id="IPR045122">
    <property type="entry name" value="Csc1-like"/>
</dbReference>
<dbReference type="AlphaFoldDB" id="A0A1Y2BFW5"/>
<dbReference type="OrthoDB" id="2150324at2759"/>
<feature type="domain" description="CSC1/OSCA1-like 7TM region" evidence="9">
    <location>
        <begin position="459"/>
        <end position="727"/>
    </location>
</feature>
<feature type="compositionally biased region" description="Basic and acidic residues" evidence="7">
    <location>
        <begin position="826"/>
        <end position="836"/>
    </location>
</feature>
<dbReference type="InParanoid" id="A0A1Y2BFW5"/>
<dbReference type="GO" id="GO:0005886">
    <property type="term" value="C:plasma membrane"/>
    <property type="evidence" value="ECO:0007669"/>
    <property type="project" value="TreeGrafter"/>
</dbReference>
<feature type="transmembrane region" description="Helical" evidence="8">
    <location>
        <begin position="735"/>
        <end position="755"/>
    </location>
</feature>
<reference evidence="11 12" key="1">
    <citation type="submission" date="2016-07" db="EMBL/GenBank/DDBJ databases">
        <title>Pervasive Adenine N6-methylation of Active Genes in Fungi.</title>
        <authorList>
            <consortium name="DOE Joint Genome Institute"/>
            <person name="Mondo S.J."/>
            <person name="Dannebaum R.O."/>
            <person name="Kuo R.C."/>
            <person name="Labutti K."/>
            <person name="Haridas S."/>
            <person name="Kuo A."/>
            <person name="Salamov A."/>
            <person name="Ahrendt S.R."/>
            <person name="Lipzen A."/>
            <person name="Sullivan W."/>
            <person name="Andreopoulos W.B."/>
            <person name="Clum A."/>
            <person name="Lindquist E."/>
            <person name="Daum C."/>
            <person name="Ramamoorthy G.K."/>
            <person name="Gryganskyi A."/>
            <person name="Culley D."/>
            <person name="Magnuson J.K."/>
            <person name="James T.Y."/>
            <person name="O'Malley M.A."/>
            <person name="Stajich J.E."/>
            <person name="Spatafora J.W."/>
            <person name="Visel A."/>
            <person name="Grigoriev I.V."/>
        </authorList>
    </citation>
    <scope>NUCLEOTIDE SEQUENCE [LARGE SCALE GENOMIC DNA]</scope>
    <source>
        <strain evidence="11 12">68-887.2</strain>
    </source>
</reference>
<proteinExistence type="inferred from homology"/>
<dbReference type="Pfam" id="PF13967">
    <property type="entry name" value="RSN1_TM"/>
    <property type="match status" value="1"/>
</dbReference>
<comment type="subcellular location">
    <subcellularLocation>
        <location evidence="1">Membrane</location>
        <topology evidence="1">Multi-pass membrane protein</topology>
    </subcellularLocation>
</comment>
<protein>
    <submittedName>
        <fullName evidence="11">Uncharacterized protein</fullName>
    </submittedName>
</protein>
<feature type="transmembrane region" description="Helical" evidence="8">
    <location>
        <begin position="151"/>
        <end position="174"/>
    </location>
</feature>
<keyword evidence="6 8" id="KW-0472">Membrane</keyword>
<dbReference type="InterPro" id="IPR032880">
    <property type="entry name" value="CSC1/OSCA1-like_N"/>
</dbReference>
<evidence type="ECO:0000256" key="4">
    <source>
        <dbReference type="ARBA" id="ARBA00022692"/>
    </source>
</evidence>
<feature type="region of interest" description="Disordered" evidence="7">
    <location>
        <begin position="1"/>
        <end position="25"/>
    </location>
</feature>
<evidence type="ECO:0000256" key="1">
    <source>
        <dbReference type="ARBA" id="ARBA00004141"/>
    </source>
</evidence>
<dbReference type="PANTHER" id="PTHR13018">
    <property type="entry name" value="PROBABLE MEMBRANE PROTEIN DUF221-RELATED"/>
    <property type="match status" value="1"/>
</dbReference>
<feature type="region of interest" description="Disordered" evidence="7">
    <location>
        <begin position="826"/>
        <end position="855"/>
    </location>
</feature>
<feature type="compositionally biased region" description="Basic residues" evidence="7">
    <location>
        <begin position="837"/>
        <end position="855"/>
    </location>
</feature>
<dbReference type="PANTHER" id="PTHR13018:SF144">
    <property type="entry name" value="CSC1_OSCA1-LIKE 7TM REGION DOMAIN-CONTAINING PROTEIN"/>
    <property type="match status" value="1"/>
</dbReference>
<keyword evidence="4 8" id="KW-0812">Transmembrane</keyword>
<accession>A0A1Y2BFW5</accession>
<feature type="domain" description="CSC1/OSCA1-like N-terminal transmembrane" evidence="10">
    <location>
        <begin position="129"/>
        <end position="240"/>
    </location>
</feature>
<dbReference type="EMBL" id="MCFC01000005">
    <property type="protein sequence ID" value="ORY33704.1"/>
    <property type="molecule type" value="Genomic_DNA"/>
</dbReference>
<sequence length="855" mass="97600">MPPLYTHWPRAPQATTSTKAGGAVSPSDLINEAEEHWNVSGSSVLIAWVMTAIASIFILLLFSWRRRQDPIIYQPRVEACEKRLSRGVKEGEFVPPVPEIPQGFLEWLKPAWRDFLLEIRPLNGDSILKRDKQLMEVLGLDAMTLLQFLRLLRWLFATISILVAGPLIGINYYLNTKTTYGSTTPLNGNSTTTSNDTDPTKDLLDNMQLFTMANITGNGLYVHIFAEWVVSLLVVVFVYTHAQHHVELVRHWTYLNRNEHSFKTIMVHNLDIRPERTYKDGTTQRKTIWQVKQEVCIIVHPDLRPSSSCSVFLTHRDMGKLSELIDKYEERIFPKWDRSLTAWLRRGILGGDGSGYDDCWKRLTGNKTHTVQRLEQAGQALAEIDAAQIEAESEVNEEDRHEIDKTVTSAFITFRSAKEAHTWLNRAKTNTKLKTAGISVQRIWKNLTKDSKTRHTHAVIGKIALVVICFINTIPLMAITLLANINAVIDEIPSLRNLRDSSAIWQGFFTVIGGLLPATIQALASLFLPQVMRFISRWSGALNRGQLDKNVIRQLFVFQIVSSFIVFSLLGVIYESYLVVYDKIGIDSWKDIYDSLGNVPAKIAKAYISESSYWLSWYPFLARTNNEHDLLATPATFEVSIPYGFLVPNSIEYSQVLFAVVVGLVYAPLAPLVVLCGTIFFWAASLVYYNQVMFVEDTKETDGKVWRIVINRLLVSTVLMQLLMVLTISLKTESWRMPLIASIPISFIIGIKRYIGTLKSTSEVIALSGATNADKVARPFRPSMLDWRPPKFAPARPDIAEFWKAMEKWPVLERLMLSDEERRWSLEEKQRKQVEKKQRKAKKKDRRRKKRKEVG</sequence>
<evidence type="ECO:0000259" key="9">
    <source>
        <dbReference type="Pfam" id="PF02714"/>
    </source>
</evidence>
<evidence type="ECO:0000256" key="8">
    <source>
        <dbReference type="SAM" id="Phobius"/>
    </source>
</evidence>
<feature type="transmembrane region" description="Helical" evidence="8">
    <location>
        <begin position="656"/>
        <end position="689"/>
    </location>
</feature>
<comment type="similarity">
    <text evidence="2">Belongs to the CSC1 (TC 1.A.17) family.</text>
</comment>
<name>A0A1Y2BFW5_9TREE</name>
<evidence type="ECO:0000259" key="10">
    <source>
        <dbReference type="Pfam" id="PF13967"/>
    </source>
</evidence>
<evidence type="ECO:0000256" key="5">
    <source>
        <dbReference type="ARBA" id="ARBA00022989"/>
    </source>
</evidence>
<keyword evidence="12" id="KW-1185">Reference proteome</keyword>
<evidence type="ECO:0000256" key="2">
    <source>
        <dbReference type="ARBA" id="ARBA00007779"/>
    </source>
</evidence>
<evidence type="ECO:0000313" key="11">
    <source>
        <dbReference type="EMBL" id="ORY33704.1"/>
    </source>
</evidence>
<keyword evidence="3" id="KW-0813">Transport</keyword>
<feature type="transmembrane region" description="Helical" evidence="8">
    <location>
        <begin position="45"/>
        <end position="64"/>
    </location>
</feature>
<dbReference type="InterPro" id="IPR003864">
    <property type="entry name" value="CSC1/OSCA1-like_7TM"/>
</dbReference>
<gene>
    <name evidence="11" type="ORF">BCR39DRAFT_556933</name>
</gene>
<feature type="transmembrane region" description="Helical" evidence="8">
    <location>
        <begin position="503"/>
        <end position="528"/>
    </location>
</feature>
<dbReference type="Pfam" id="PF02714">
    <property type="entry name" value="RSN1_7TM"/>
    <property type="match status" value="1"/>
</dbReference>
<comment type="caution">
    <text evidence="11">The sequence shown here is derived from an EMBL/GenBank/DDBJ whole genome shotgun (WGS) entry which is preliminary data.</text>
</comment>
<evidence type="ECO:0000313" key="12">
    <source>
        <dbReference type="Proteomes" id="UP000193986"/>
    </source>
</evidence>
<dbReference type="GO" id="GO:0005227">
    <property type="term" value="F:calcium-activated cation channel activity"/>
    <property type="evidence" value="ECO:0007669"/>
    <property type="project" value="InterPro"/>
</dbReference>
<feature type="transmembrane region" description="Helical" evidence="8">
    <location>
        <begin position="709"/>
        <end position="729"/>
    </location>
</feature>
<feature type="transmembrane region" description="Helical" evidence="8">
    <location>
        <begin position="555"/>
        <end position="574"/>
    </location>
</feature>
<organism evidence="11 12">
    <name type="scientific">Naematelia encephala</name>
    <dbReference type="NCBI Taxonomy" id="71784"/>
    <lineage>
        <taxon>Eukaryota</taxon>
        <taxon>Fungi</taxon>
        <taxon>Dikarya</taxon>
        <taxon>Basidiomycota</taxon>
        <taxon>Agaricomycotina</taxon>
        <taxon>Tremellomycetes</taxon>
        <taxon>Tremellales</taxon>
        <taxon>Naemateliaceae</taxon>
        <taxon>Naematelia</taxon>
    </lineage>
</organism>
<keyword evidence="5 8" id="KW-1133">Transmembrane helix</keyword>
<evidence type="ECO:0000256" key="3">
    <source>
        <dbReference type="ARBA" id="ARBA00022448"/>
    </source>
</evidence>
<feature type="transmembrane region" description="Helical" evidence="8">
    <location>
        <begin position="220"/>
        <end position="240"/>
    </location>
</feature>
<dbReference type="Proteomes" id="UP000193986">
    <property type="component" value="Unassembled WGS sequence"/>
</dbReference>
<feature type="transmembrane region" description="Helical" evidence="8">
    <location>
        <begin position="459"/>
        <end position="483"/>
    </location>
</feature>
<evidence type="ECO:0000256" key="7">
    <source>
        <dbReference type="SAM" id="MobiDB-lite"/>
    </source>
</evidence>
<evidence type="ECO:0000256" key="6">
    <source>
        <dbReference type="ARBA" id="ARBA00023136"/>
    </source>
</evidence>